<evidence type="ECO:0000256" key="2">
    <source>
        <dbReference type="SAM" id="Phobius"/>
    </source>
</evidence>
<organism evidence="3 4">
    <name type="scientific">Ophiocordyceps polyrhachis-furcata BCC 54312</name>
    <dbReference type="NCBI Taxonomy" id="1330021"/>
    <lineage>
        <taxon>Eukaryota</taxon>
        <taxon>Fungi</taxon>
        <taxon>Dikarya</taxon>
        <taxon>Ascomycota</taxon>
        <taxon>Pezizomycotina</taxon>
        <taxon>Sordariomycetes</taxon>
        <taxon>Hypocreomycetidae</taxon>
        <taxon>Hypocreales</taxon>
        <taxon>Ophiocordycipitaceae</taxon>
        <taxon>Ophiocordyceps</taxon>
    </lineage>
</organism>
<keyword evidence="2" id="KW-1133">Transmembrane helix</keyword>
<dbReference type="EMBL" id="LKCN02000019">
    <property type="protein sequence ID" value="RCI08562.1"/>
    <property type="molecule type" value="Genomic_DNA"/>
</dbReference>
<sequence length="179" mass="20482">MTLPICAVRARALVRTPQLFSKPQQMRRYSATVVDVGFWKSLMPKAWRREKKDGERRPKSKGWNPATYFIIMFLFVGSMSIQMIVLRKQSEQEARQSAVKVSLLREIIEKIRNGENVDVEKALGTGDAEREANWAEVLRAIERDATRRNPSKGEKSGEEDYASKTQPGEKKTTGIESFF</sequence>
<dbReference type="AlphaFoldDB" id="A0A367L2X1"/>
<gene>
    <name evidence="3" type="ORF">L249_8789</name>
</gene>
<dbReference type="Proteomes" id="UP000253664">
    <property type="component" value="Unassembled WGS sequence"/>
</dbReference>
<evidence type="ECO:0000313" key="4">
    <source>
        <dbReference type="Proteomes" id="UP000253664"/>
    </source>
</evidence>
<name>A0A367L2X1_9HYPO</name>
<dbReference type="Pfam" id="PF17254">
    <property type="entry name" value="DUF5321"/>
    <property type="match status" value="1"/>
</dbReference>
<evidence type="ECO:0000256" key="1">
    <source>
        <dbReference type="SAM" id="MobiDB-lite"/>
    </source>
</evidence>
<keyword evidence="2" id="KW-0812">Transmembrane</keyword>
<accession>A0A367L2X1</accession>
<keyword evidence="2" id="KW-0472">Membrane</keyword>
<reference evidence="3 4" key="1">
    <citation type="journal article" date="2015" name="BMC Genomics">
        <title>Insights from the genome of Ophiocordyceps polyrhachis-furcata to pathogenicity and host specificity in insect fungi.</title>
        <authorList>
            <person name="Wichadakul D."/>
            <person name="Kobmoo N."/>
            <person name="Ingsriswang S."/>
            <person name="Tangphatsornruang S."/>
            <person name="Chantasingh D."/>
            <person name="Luangsa-ard J.J."/>
            <person name="Eurwilaichitr L."/>
        </authorList>
    </citation>
    <scope>NUCLEOTIDE SEQUENCE [LARGE SCALE GENOMIC DNA]</scope>
    <source>
        <strain evidence="3 4">BCC 54312</strain>
    </source>
</reference>
<keyword evidence="4" id="KW-1185">Reference proteome</keyword>
<dbReference type="OrthoDB" id="2253354at2759"/>
<dbReference type="InterPro" id="IPR035213">
    <property type="entry name" value="DUF5321"/>
</dbReference>
<protein>
    <submittedName>
        <fullName evidence="3">Uncharacterized protein</fullName>
    </submittedName>
</protein>
<comment type="caution">
    <text evidence="3">The sequence shown here is derived from an EMBL/GenBank/DDBJ whole genome shotgun (WGS) entry which is preliminary data.</text>
</comment>
<feature type="compositionally biased region" description="Basic and acidic residues" evidence="1">
    <location>
        <begin position="143"/>
        <end position="173"/>
    </location>
</feature>
<proteinExistence type="predicted"/>
<evidence type="ECO:0000313" key="3">
    <source>
        <dbReference type="EMBL" id="RCI08562.1"/>
    </source>
</evidence>
<feature type="transmembrane region" description="Helical" evidence="2">
    <location>
        <begin position="66"/>
        <end position="86"/>
    </location>
</feature>
<feature type="region of interest" description="Disordered" evidence="1">
    <location>
        <begin position="143"/>
        <end position="179"/>
    </location>
</feature>